<accession>A0A9N8Z5L9</accession>
<feature type="region of interest" description="Disordered" evidence="1">
    <location>
        <begin position="607"/>
        <end position="650"/>
    </location>
</feature>
<keyword evidence="3" id="KW-1185">Reference proteome</keyword>
<comment type="caution">
    <text evidence="2">The sequence shown here is derived from an EMBL/GenBank/DDBJ whole genome shotgun (WGS) entry which is preliminary data.</text>
</comment>
<feature type="compositionally biased region" description="Basic and acidic residues" evidence="1">
    <location>
        <begin position="339"/>
        <end position="359"/>
    </location>
</feature>
<dbReference type="OrthoDB" id="10432294at2759"/>
<proteinExistence type="predicted"/>
<feature type="compositionally biased region" description="Acidic residues" evidence="1">
    <location>
        <begin position="169"/>
        <end position="182"/>
    </location>
</feature>
<evidence type="ECO:0000256" key="1">
    <source>
        <dbReference type="SAM" id="MobiDB-lite"/>
    </source>
</evidence>
<feature type="compositionally biased region" description="Polar residues" evidence="1">
    <location>
        <begin position="153"/>
        <end position="164"/>
    </location>
</feature>
<feature type="compositionally biased region" description="Polar residues" evidence="1">
    <location>
        <begin position="618"/>
        <end position="634"/>
    </location>
</feature>
<feature type="compositionally biased region" description="Polar residues" evidence="1">
    <location>
        <begin position="703"/>
        <end position="722"/>
    </location>
</feature>
<feature type="region of interest" description="Disordered" evidence="1">
    <location>
        <begin position="469"/>
        <end position="505"/>
    </location>
</feature>
<dbReference type="AlphaFoldDB" id="A0A9N8Z5L9"/>
<protein>
    <submittedName>
        <fullName evidence="2">5559_t:CDS:1</fullName>
    </submittedName>
</protein>
<name>A0A9N8Z5L9_9GLOM</name>
<evidence type="ECO:0000313" key="2">
    <source>
        <dbReference type="EMBL" id="CAG8470593.1"/>
    </source>
</evidence>
<gene>
    <name evidence="2" type="ORF">AGERDE_LOCUS2718</name>
</gene>
<feature type="region of interest" description="Disordered" evidence="1">
    <location>
        <begin position="334"/>
        <end position="388"/>
    </location>
</feature>
<feature type="compositionally biased region" description="Low complexity" evidence="1">
    <location>
        <begin position="635"/>
        <end position="650"/>
    </location>
</feature>
<feature type="region of interest" description="Disordered" evidence="1">
    <location>
        <begin position="122"/>
        <end position="194"/>
    </location>
</feature>
<evidence type="ECO:0000313" key="3">
    <source>
        <dbReference type="Proteomes" id="UP000789831"/>
    </source>
</evidence>
<feature type="region of interest" description="Disordered" evidence="1">
    <location>
        <begin position="685"/>
        <end position="722"/>
    </location>
</feature>
<feature type="compositionally biased region" description="Low complexity" evidence="1">
    <location>
        <begin position="686"/>
        <end position="702"/>
    </location>
</feature>
<dbReference type="Proteomes" id="UP000789831">
    <property type="component" value="Unassembled WGS sequence"/>
</dbReference>
<dbReference type="EMBL" id="CAJVPL010000237">
    <property type="protein sequence ID" value="CAG8470593.1"/>
    <property type="molecule type" value="Genomic_DNA"/>
</dbReference>
<organism evidence="2 3">
    <name type="scientific">Ambispora gerdemannii</name>
    <dbReference type="NCBI Taxonomy" id="144530"/>
    <lineage>
        <taxon>Eukaryota</taxon>
        <taxon>Fungi</taxon>
        <taxon>Fungi incertae sedis</taxon>
        <taxon>Mucoromycota</taxon>
        <taxon>Glomeromycotina</taxon>
        <taxon>Glomeromycetes</taxon>
        <taxon>Archaeosporales</taxon>
        <taxon>Ambisporaceae</taxon>
        <taxon>Ambispora</taxon>
    </lineage>
</organism>
<sequence length="756" mass="83708">MNKAFGNFFVHNEITNHKSNEDSEWSEFSTWDNTTNDVEFTNVWQEFDQQEPEEKPKRTTISSTGVLRDVAENAWSEVEIVASPTSTVSPKSPFSVKDNLGENEKVLNESIQEAEIKNSKKISSLLTPPTSPPISGTEVIDPEDDDNDFGDFISQSSGKDINTPNDSDHDNDENVNDEEFGDFEFGQENNDTDDLQDTLNNIDVSSIDHSKFPQEVTHWIEFLDQIYPSNASASDSQNLPKSILLKDLVNNANEYLNSEITLSSLVEPMINDDGIVRVTWRGSQTQKVYFENIFGFKESKKDTTPIETTPNDATPATVPIIPIYSKIMNETMTAVSTAEPRKSINESRRESSIESRRDSLLSIPELALSSTSTSPPTSPISPMSPCNSQPLHELAGLKFFNDSKPDRNQLFDAHYLKHLYHSSNNAGKGSQTSELADLITQDTTKSKALQDLQELTVALVSEIVSSPEGSKKSSMKWNKSKFSSPIQPVPAKLSDNSLNTQSKSRHKGLVIDTKRDQPQKNENSLNMMFPSDEFGDLVSADTTKSEFFDSAESNFSSQSSSLSFEIMRPTIPSKAQNKPITTSKPTEIAQNTRLEVFTGIQKPQEKNSVLDFGERSSETSQRTKSNFVNDSIKNSLPTTSSHSHQSSASSLFPRTSAHSLFSTKNSAFKDFQELTAVLKSEVVTDPNSISSSSPINQTTSKSNNSEMTSQINANSTPSSQSNSWFSTTDFSCFDSVKSQHIDDFGALNSTPETTII</sequence>
<reference evidence="2" key="1">
    <citation type="submission" date="2021-06" db="EMBL/GenBank/DDBJ databases">
        <authorList>
            <person name="Kallberg Y."/>
            <person name="Tangrot J."/>
            <person name="Rosling A."/>
        </authorList>
    </citation>
    <scope>NUCLEOTIDE SEQUENCE</scope>
    <source>
        <strain evidence="2">MT106</strain>
    </source>
</reference>
<feature type="compositionally biased region" description="Low complexity" evidence="1">
    <location>
        <begin position="475"/>
        <end position="484"/>
    </location>
</feature>
<feature type="compositionally biased region" description="Low complexity" evidence="1">
    <location>
        <begin position="369"/>
        <end position="385"/>
    </location>
</feature>
<feature type="compositionally biased region" description="Acidic residues" evidence="1">
    <location>
        <begin position="140"/>
        <end position="149"/>
    </location>
</feature>